<evidence type="ECO:0000256" key="3">
    <source>
        <dbReference type="ARBA" id="ARBA00022630"/>
    </source>
</evidence>
<feature type="signal peptide" evidence="8">
    <location>
        <begin position="1"/>
        <end position="16"/>
    </location>
</feature>
<evidence type="ECO:0000256" key="1">
    <source>
        <dbReference type="ARBA" id="ARBA00001974"/>
    </source>
</evidence>
<reference evidence="11" key="1">
    <citation type="submission" date="2020-05" db="EMBL/GenBank/DDBJ databases">
        <title>Phylogenomic resolution of chytrid fungi.</title>
        <authorList>
            <person name="Stajich J.E."/>
            <person name="Amses K."/>
            <person name="Simmons R."/>
            <person name="Seto K."/>
            <person name="Myers J."/>
            <person name="Bonds A."/>
            <person name="Quandt C.A."/>
            <person name="Barry K."/>
            <person name="Liu P."/>
            <person name="Grigoriev I."/>
            <person name="Longcore J.E."/>
            <person name="James T.Y."/>
        </authorList>
    </citation>
    <scope>NUCLEOTIDE SEQUENCE</scope>
    <source>
        <strain evidence="11">PLAUS21</strain>
    </source>
</reference>
<dbReference type="Gene3D" id="3.10.120.10">
    <property type="entry name" value="Cytochrome b5-like heme/steroid binding domain"/>
    <property type="match status" value="1"/>
</dbReference>
<evidence type="ECO:0000313" key="12">
    <source>
        <dbReference type="Proteomes" id="UP001210925"/>
    </source>
</evidence>
<evidence type="ECO:0000256" key="2">
    <source>
        <dbReference type="ARBA" id="ARBA00006105"/>
    </source>
</evidence>
<comment type="caution">
    <text evidence="11">The sequence shown here is derived from an EMBL/GenBank/DDBJ whole genome shotgun (WGS) entry which is preliminary data.</text>
</comment>
<keyword evidence="7" id="KW-1133">Transmembrane helix</keyword>
<comment type="cofactor">
    <cofactor evidence="1 6">
        <name>FAD</name>
        <dbReference type="ChEBI" id="CHEBI:57692"/>
    </cofactor>
</comment>
<keyword evidence="12" id="KW-1185">Reference proteome</keyword>
<keyword evidence="7" id="KW-0812">Transmembrane</keyword>
<evidence type="ECO:0000256" key="4">
    <source>
        <dbReference type="ARBA" id="ARBA00022827"/>
    </source>
</evidence>
<dbReference type="SUPFAM" id="SSF63380">
    <property type="entry name" value="Riboflavin synthase domain-like"/>
    <property type="match status" value="1"/>
</dbReference>
<comment type="similarity">
    <text evidence="2">Belongs to the flavoprotein pyridine nucleotide cytochrome reductase family.</text>
</comment>
<feature type="transmembrane region" description="Helical" evidence="7">
    <location>
        <begin position="243"/>
        <end position="268"/>
    </location>
</feature>
<feature type="binding site" evidence="6">
    <location>
        <position position="604"/>
    </location>
    <ligand>
        <name>FAD</name>
        <dbReference type="ChEBI" id="CHEBI:57692"/>
    </ligand>
</feature>
<dbReference type="SUPFAM" id="SSF52343">
    <property type="entry name" value="Ferredoxin reductase-like, C-terminal NADP-linked domain"/>
    <property type="match status" value="1"/>
</dbReference>
<dbReference type="SUPFAM" id="SSF49344">
    <property type="entry name" value="CBD9-like"/>
    <property type="match status" value="1"/>
</dbReference>
<dbReference type="InterPro" id="IPR001199">
    <property type="entry name" value="Cyt_B5-like_heme/steroid-bd"/>
</dbReference>
<feature type="domain" description="FAD-binding FR-type" evidence="10">
    <location>
        <begin position="527"/>
        <end position="637"/>
    </location>
</feature>
<dbReference type="InterPro" id="IPR008333">
    <property type="entry name" value="Cbr1-like_FAD-bd_dom"/>
</dbReference>
<dbReference type="PROSITE" id="PS50255">
    <property type="entry name" value="CYTOCHROME_B5_2"/>
    <property type="match status" value="1"/>
</dbReference>
<dbReference type="Gene3D" id="2.40.30.10">
    <property type="entry name" value="Translation factors"/>
    <property type="match status" value="1"/>
</dbReference>
<dbReference type="CDD" id="cd08760">
    <property type="entry name" value="Cyt_b561_FRRS1_like"/>
    <property type="match status" value="1"/>
</dbReference>
<sequence>MRTNYVFLLIVRLVLALNSTEVSDLLATLPFSHTLFSDFLFTYTLNWNISNVGTANEQIFGALTLTSTVPDFYELSWIAIGLGRTMRESQFIVCHNIEGEITIDNPILVPLSPIGGLVNSTTHLCLFSRPTKPNDGFHKAIDVQNQYPIIWAFNPQNPIMNYYGAPFRMHAINHMGSTSAVLSTGEMQDLAIRRIFVARYFKSVPWWIKFKVKNQSFGGISAVVLILLNLVYLPQIMYQTHLIFGFCIFALLFIQSSIGLTTFFGFSIPKIAKNLKIWKLIHKSVGIILMLTMGINIIYPFIEPNDNSAWIAFIVFCGFWVAAFVITEIYFQSTIVNESLFPSITKNRGTIRDPQIVSKVSTTRRKKSKKKAKENSTVSYTWETLATAIMEGKYLVVANGKYVIDISKWINSHPGGQIILHSVIGTDITPDYYLEAGFDAENFIPRKVVPARKLERTASQKSIAKSFDGMNIDEELKAASNFSKQEWKLIQLARKTHVHSKLAIQRLSQLTIAEMVTTSDERVFDPYEFRRYALTEIEVLKEDTEAVSIFRFCLLYPYDTRENEPTIFLPGQHIEILMKIDGEWVLRKYTPTSGNLTSIEIIIKKAPYGKMTDALFSAFPGESQYRIRGPFGTPFFKDIPMPSKDKNYDEPPARINYGFDHIIFIAGGSGITPFIQMINQAFLPIDVPIEVS</sequence>
<feature type="binding site" evidence="6">
    <location>
        <position position="589"/>
    </location>
    <ligand>
        <name>FAD</name>
        <dbReference type="ChEBI" id="CHEBI:57692"/>
    </ligand>
</feature>
<feature type="transmembrane region" description="Helical" evidence="7">
    <location>
        <begin position="217"/>
        <end position="237"/>
    </location>
</feature>
<dbReference type="Pfam" id="PF00970">
    <property type="entry name" value="FAD_binding_6"/>
    <property type="match status" value="1"/>
</dbReference>
<evidence type="ECO:0000259" key="10">
    <source>
        <dbReference type="PROSITE" id="PS51384"/>
    </source>
</evidence>
<organism evidence="11 12">
    <name type="scientific">Boothiomyces macroporosus</name>
    <dbReference type="NCBI Taxonomy" id="261099"/>
    <lineage>
        <taxon>Eukaryota</taxon>
        <taxon>Fungi</taxon>
        <taxon>Fungi incertae sedis</taxon>
        <taxon>Chytridiomycota</taxon>
        <taxon>Chytridiomycota incertae sedis</taxon>
        <taxon>Chytridiomycetes</taxon>
        <taxon>Rhizophydiales</taxon>
        <taxon>Terramycetaceae</taxon>
        <taxon>Boothiomyces</taxon>
    </lineage>
</organism>
<keyword evidence="4 6" id="KW-0274">FAD</keyword>
<dbReference type="PROSITE" id="PS51384">
    <property type="entry name" value="FAD_FR"/>
    <property type="match status" value="1"/>
</dbReference>
<feature type="binding site" evidence="6">
    <location>
        <position position="610"/>
    </location>
    <ligand>
        <name>FAD</name>
        <dbReference type="ChEBI" id="CHEBI:57692"/>
    </ligand>
</feature>
<evidence type="ECO:0000256" key="8">
    <source>
        <dbReference type="SAM" id="SignalP"/>
    </source>
</evidence>
<feature type="chain" id="PRO_5041953795" evidence="8">
    <location>
        <begin position="17"/>
        <end position="692"/>
    </location>
</feature>
<feature type="binding site" evidence="6">
    <location>
        <position position="672"/>
    </location>
    <ligand>
        <name>FAD</name>
        <dbReference type="ChEBI" id="CHEBI:57692"/>
    </ligand>
</feature>
<dbReference type="InterPro" id="IPR017938">
    <property type="entry name" value="Riboflavin_synthase-like_b-brl"/>
</dbReference>
<dbReference type="SUPFAM" id="SSF55856">
    <property type="entry name" value="Cytochrome b5-like heme/steroid binding domain"/>
    <property type="match status" value="1"/>
</dbReference>
<dbReference type="AlphaFoldDB" id="A0AAD5Y6E3"/>
<name>A0AAD5Y6E3_9FUNG</name>
<dbReference type="PANTHER" id="PTHR19370">
    <property type="entry name" value="NADH-CYTOCHROME B5 REDUCTASE"/>
    <property type="match status" value="1"/>
</dbReference>
<evidence type="ECO:0000256" key="5">
    <source>
        <dbReference type="ARBA" id="ARBA00023002"/>
    </source>
</evidence>
<keyword evidence="5" id="KW-0560">Oxidoreductase</keyword>
<dbReference type="InterPro" id="IPR036400">
    <property type="entry name" value="Cyt_B5-like_heme/steroid_sf"/>
</dbReference>
<feature type="binding site" evidence="6">
    <location>
        <position position="587"/>
    </location>
    <ligand>
        <name>FAD</name>
        <dbReference type="ChEBI" id="CHEBI:57692"/>
    </ligand>
</feature>
<evidence type="ECO:0000313" key="11">
    <source>
        <dbReference type="EMBL" id="KAJ3262090.1"/>
    </source>
</evidence>
<dbReference type="Gene3D" id="3.40.50.80">
    <property type="entry name" value="Nucleotide-binding domain of ferredoxin-NADP reductase (FNR) module"/>
    <property type="match status" value="1"/>
</dbReference>
<dbReference type="InterPro" id="IPR001834">
    <property type="entry name" value="CBR-like"/>
</dbReference>
<dbReference type="Pfam" id="PF00173">
    <property type="entry name" value="Cyt-b5"/>
    <property type="match status" value="1"/>
</dbReference>
<feature type="binding site" evidence="6">
    <location>
        <position position="602"/>
    </location>
    <ligand>
        <name>FAD</name>
        <dbReference type="ChEBI" id="CHEBI:57692"/>
    </ligand>
</feature>
<keyword evidence="7" id="KW-0472">Membrane</keyword>
<gene>
    <name evidence="11" type="primary">CYB5R4</name>
    <name evidence="11" type="ORF">HK103_003933</name>
</gene>
<dbReference type="Proteomes" id="UP001210925">
    <property type="component" value="Unassembled WGS sequence"/>
</dbReference>
<feature type="domain" description="Cytochrome b5 heme-binding" evidence="9">
    <location>
        <begin position="377"/>
        <end position="432"/>
    </location>
</feature>
<dbReference type="EMBL" id="JADGKB010000003">
    <property type="protein sequence ID" value="KAJ3262090.1"/>
    <property type="molecule type" value="Genomic_DNA"/>
</dbReference>
<evidence type="ECO:0000259" key="9">
    <source>
        <dbReference type="PROSITE" id="PS50255"/>
    </source>
</evidence>
<feature type="transmembrane region" description="Helical" evidence="7">
    <location>
        <begin position="280"/>
        <end position="302"/>
    </location>
</feature>
<dbReference type="GO" id="GO:0016491">
    <property type="term" value="F:oxidoreductase activity"/>
    <property type="evidence" value="ECO:0007669"/>
    <property type="project" value="UniProtKB-KW"/>
</dbReference>
<dbReference type="InterPro" id="IPR017927">
    <property type="entry name" value="FAD-bd_FR_type"/>
</dbReference>
<evidence type="ECO:0000256" key="7">
    <source>
        <dbReference type="SAM" id="Phobius"/>
    </source>
</evidence>
<evidence type="ECO:0000256" key="6">
    <source>
        <dbReference type="PIRSR" id="PIRSR601834-1"/>
    </source>
</evidence>
<feature type="transmembrane region" description="Helical" evidence="7">
    <location>
        <begin position="308"/>
        <end position="331"/>
    </location>
</feature>
<proteinExistence type="inferred from homology"/>
<keyword evidence="8" id="KW-0732">Signal</keyword>
<dbReference type="InterPro" id="IPR039261">
    <property type="entry name" value="FNR_nucleotide-bd"/>
</dbReference>
<keyword evidence="3 6" id="KW-0285">Flavoprotein</keyword>
<feature type="binding site" evidence="6">
    <location>
        <position position="611"/>
    </location>
    <ligand>
        <name>FAD</name>
        <dbReference type="ChEBI" id="CHEBI:57692"/>
    </ligand>
</feature>
<accession>A0AAD5Y6E3</accession>
<protein>
    <submittedName>
        <fullName evidence="11">Cytochrome b5 reductase 4</fullName>
    </submittedName>
</protein>